<organism evidence="3 4">
    <name type="scientific">Heyndrickxia acidicola</name>
    <dbReference type="NCBI Taxonomy" id="209389"/>
    <lineage>
        <taxon>Bacteria</taxon>
        <taxon>Bacillati</taxon>
        <taxon>Bacillota</taxon>
        <taxon>Bacilli</taxon>
        <taxon>Bacillales</taxon>
        <taxon>Bacillaceae</taxon>
        <taxon>Heyndrickxia</taxon>
    </lineage>
</organism>
<dbReference type="RefSeq" id="WP_066261467.1">
    <property type="nucleotide sequence ID" value="NZ_JARMAB010000011.1"/>
</dbReference>
<proteinExistence type="predicted"/>
<dbReference type="EMBL" id="JARMAB010000011">
    <property type="protein sequence ID" value="MED1203167.1"/>
    <property type="molecule type" value="Genomic_DNA"/>
</dbReference>
<evidence type="ECO:0000313" key="3">
    <source>
        <dbReference type="EMBL" id="MED1203167.1"/>
    </source>
</evidence>
<keyword evidence="2" id="KW-1133">Transmembrane helix</keyword>
<dbReference type="InterPro" id="IPR052928">
    <property type="entry name" value="Desiccation-related_membrane"/>
</dbReference>
<keyword evidence="4" id="KW-1185">Reference proteome</keyword>
<dbReference type="Proteomes" id="UP001341444">
    <property type="component" value="Unassembled WGS sequence"/>
</dbReference>
<reference evidence="3 4" key="1">
    <citation type="submission" date="2023-03" db="EMBL/GenBank/DDBJ databases">
        <title>Bacillus Genome Sequencing.</title>
        <authorList>
            <person name="Dunlap C."/>
        </authorList>
    </citation>
    <scope>NUCLEOTIDE SEQUENCE [LARGE SCALE GENOMIC DNA]</scope>
    <source>
        <strain evidence="3 4">B-23453</strain>
    </source>
</reference>
<name>A0ABU6MFM0_9BACI</name>
<keyword evidence="2" id="KW-0472">Membrane</keyword>
<protein>
    <submittedName>
        <fullName evidence="3">YtxH domain-containing protein</fullName>
    </submittedName>
</protein>
<keyword evidence="2" id="KW-0812">Transmembrane</keyword>
<evidence type="ECO:0000313" key="4">
    <source>
        <dbReference type="Proteomes" id="UP001341444"/>
    </source>
</evidence>
<accession>A0ABU6MFM0</accession>
<evidence type="ECO:0000256" key="1">
    <source>
        <dbReference type="SAM" id="MobiDB-lite"/>
    </source>
</evidence>
<dbReference type="PANTHER" id="PTHR35792">
    <property type="entry name" value="GENERAL STRESS PROTEIN"/>
    <property type="match status" value="1"/>
</dbReference>
<sequence length="130" mass="14152">MTVTENRLNELEEKNSSKDFFVGAIIGGVIGAAAALLLAPKTGKELRNDLSGQMDTLMNRTDQWREVAGQKSNQFAAAAMEKTGQMRDMAMEKGNQLVGAVKEKTQQAKEQGTEAIKNTSDEMQNISADE</sequence>
<feature type="compositionally biased region" description="Polar residues" evidence="1">
    <location>
        <begin position="116"/>
        <end position="130"/>
    </location>
</feature>
<dbReference type="InterPro" id="IPR024623">
    <property type="entry name" value="YtxH"/>
</dbReference>
<feature type="transmembrane region" description="Helical" evidence="2">
    <location>
        <begin position="20"/>
        <end position="39"/>
    </location>
</feature>
<gene>
    <name evidence="3" type="ORF">P4T90_08750</name>
</gene>
<dbReference type="Pfam" id="PF12732">
    <property type="entry name" value="YtxH"/>
    <property type="match status" value="1"/>
</dbReference>
<evidence type="ECO:0000256" key="2">
    <source>
        <dbReference type="SAM" id="Phobius"/>
    </source>
</evidence>
<feature type="region of interest" description="Disordered" evidence="1">
    <location>
        <begin position="107"/>
        <end position="130"/>
    </location>
</feature>
<dbReference type="PANTHER" id="PTHR35792:SF1">
    <property type="entry name" value="SLL0268 PROTEIN"/>
    <property type="match status" value="1"/>
</dbReference>
<comment type="caution">
    <text evidence="3">The sequence shown here is derived from an EMBL/GenBank/DDBJ whole genome shotgun (WGS) entry which is preliminary data.</text>
</comment>